<dbReference type="GO" id="GO:0003865">
    <property type="term" value="F:3-oxo-5-alpha-steroid 4-dehydrogenase activity"/>
    <property type="evidence" value="ECO:0007669"/>
    <property type="project" value="TreeGrafter"/>
</dbReference>
<sequence>MATVPSLDHIIIIYALKSKRNGERDYRMGLHESTAKTLPGAAMRYIQWMFSYLQTIDAINFIRSYFLITACTILLANSVPFVRNRFVTYGPRATTPEPINASTKGAQNDAKLSKQPNCGWGASFLDYIASWQVPHSFFTHFYVASVLSSVLWGAQIYFRGPLFRAVSSQVREQNIQKSMTRNQVVLCWTLLLIQGVRRLCECNLMAKPSRSKMWFPHWVVGLAFYVAMGLAIWIEGIPAIHSSGNLLNDVRYCAPSLKTLAFLPVFTIASGIQHDCHMYLASLKKYTLPSHPAFLAVVSPHYTAECAIYLSLVFLAAPKGSLVNKTVLSGLVFVLVNLGVSAANTKEWYMRKFGKESVQHRWRMIPRLY</sequence>
<dbReference type="GO" id="GO:0102389">
    <property type="term" value="F:polyprenol reductase activity"/>
    <property type="evidence" value="ECO:0007669"/>
    <property type="project" value="UniProtKB-UniRule"/>
</dbReference>
<comment type="similarity">
    <text evidence="5">Belongs to the steroid 5-alpha reductase family. Polyprenal reductase subfamily.</text>
</comment>
<dbReference type="UniPathway" id="UPA00378"/>
<dbReference type="GO" id="GO:0016095">
    <property type="term" value="P:polyprenol catabolic process"/>
    <property type="evidence" value="ECO:0007669"/>
    <property type="project" value="UniProtKB-UniRule"/>
</dbReference>
<keyword evidence="5" id="KW-0521">NADP</keyword>
<keyword evidence="5" id="KW-0560">Oxidoreductase</keyword>
<keyword evidence="3 5" id="KW-1133">Transmembrane helix</keyword>
<feature type="transmembrane region" description="Helical" evidence="5">
    <location>
        <begin position="64"/>
        <end position="82"/>
    </location>
</feature>
<dbReference type="GeneID" id="9092675"/>
<evidence type="ECO:0000256" key="4">
    <source>
        <dbReference type="ARBA" id="ARBA00023136"/>
    </source>
</evidence>
<evidence type="ECO:0000313" key="7">
    <source>
        <dbReference type="EMBL" id="EEH39362.2"/>
    </source>
</evidence>
<evidence type="ECO:0000256" key="3">
    <source>
        <dbReference type="ARBA" id="ARBA00022989"/>
    </source>
</evidence>
<accession>C1HCZ0</accession>
<name>C1HCZ0_PARBA</name>
<comment type="catalytic activity">
    <reaction evidence="5">
        <text>a di-trans,poly-cis-dolichal + NADP(+) = a di-trans,poly-cis-polyprenal + NADPH + H(+)</text>
        <dbReference type="Rhea" id="RHEA:80727"/>
        <dbReference type="Rhea" id="RHEA-COMP:19536"/>
        <dbReference type="Rhea" id="RHEA-COMP:19537"/>
        <dbReference type="ChEBI" id="CHEBI:15378"/>
        <dbReference type="ChEBI" id="CHEBI:57783"/>
        <dbReference type="ChEBI" id="CHEBI:58349"/>
        <dbReference type="ChEBI" id="CHEBI:231623"/>
        <dbReference type="ChEBI" id="CHEBI:231637"/>
        <dbReference type="EC" id="1.3.1.94"/>
    </reaction>
    <physiologicalReaction direction="right-to-left" evidence="5">
        <dbReference type="Rhea" id="RHEA:80729"/>
    </physiologicalReaction>
</comment>
<feature type="transmembrane region" description="Helical" evidence="5">
    <location>
        <begin position="137"/>
        <end position="158"/>
    </location>
</feature>
<dbReference type="InterPro" id="IPR039698">
    <property type="entry name" value="Dfg10/SRD5A3"/>
</dbReference>
<dbReference type="OMA" id="RFYETNF"/>
<dbReference type="EC" id="1.3.1.94" evidence="5"/>
<gene>
    <name evidence="7" type="ORF">PAAG_08631</name>
</gene>
<keyword evidence="8" id="KW-1185">Reference proteome</keyword>
<keyword evidence="5" id="KW-0256">Endoplasmic reticulum</keyword>
<evidence type="ECO:0000256" key="1">
    <source>
        <dbReference type="ARBA" id="ARBA00004127"/>
    </source>
</evidence>
<feature type="domain" description="3-oxo-5-alpha-steroid 4-dehydrogenase C-terminal" evidence="6">
    <location>
        <begin position="262"/>
        <end position="369"/>
    </location>
</feature>
<dbReference type="PROSITE" id="PS50244">
    <property type="entry name" value="S5A_REDUCTASE"/>
    <property type="match status" value="1"/>
</dbReference>
<dbReference type="InterPro" id="IPR001104">
    <property type="entry name" value="3-oxo-5_a-steroid_4-DH_C"/>
</dbReference>
<comment type="function">
    <text evidence="5">Plays a key role in early steps of protein N-linked glycosylation by being involved in the conversion of polyprenol into dolichol. Acts as a polyprenal reductase that mediates the reduction of polyprenal into dolichal in a NADP-dependent mechanism. Dolichols are required for the synthesis of dolichol-linked monosaccharides and the oligosaccharide precursor used for N-glycosylation.</text>
</comment>
<dbReference type="VEuPathDB" id="FungiDB:PAAG_08631"/>
<keyword evidence="4 5" id="KW-0472">Membrane</keyword>
<dbReference type="STRING" id="502779.C1HCZ0"/>
<comment type="pathway">
    <text evidence="5">Protein modification; protein glycosylation.</text>
</comment>
<evidence type="ECO:0000256" key="2">
    <source>
        <dbReference type="ARBA" id="ARBA00022692"/>
    </source>
</evidence>
<dbReference type="RefSeq" id="XP_015701370.1">
    <property type="nucleotide sequence ID" value="XM_015846573.1"/>
</dbReference>
<feature type="transmembrane region" description="Helical" evidence="5">
    <location>
        <begin position="214"/>
        <end position="234"/>
    </location>
</feature>
<dbReference type="Proteomes" id="UP000002059">
    <property type="component" value="Partially assembled WGS sequence"/>
</dbReference>
<dbReference type="GO" id="GO:0006488">
    <property type="term" value="P:dolichol-linked oligosaccharide biosynthetic process"/>
    <property type="evidence" value="ECO:0007669"/>
    <property type="project" value="UniProtKB-UniRule"/>
</dbReference>
<dbReference type="GO" id="GO:0160198">
    <property type="term" value="F:polyprenal reductase activity"/>
    <property type="evidence" value="ECO:0007669"/>
    <property type="project" value="UniProtKB-EC"/>
</dbReference>
<dbReference type="PANTHER" id="PTHR14624:SF0">
    <property type="entry name" value="POLYPRENOL REDUCTASE"/>
    <property type="match status" value="1"/>
</dbReference>
<protein>
    <recommendedName>
        <fullName evidence="5">Polyprenal reductase</fullName>
        <ecNumber evidence="5">1.3.1.94</ecNumber>
    </recommendedName>
</protein>
<evidence type="ECO:0000313" key="8">
    <source>
        <dbReference type="Proteomes" id="UP000002059"/>
    </source>
</evidence>
<dbReference type="EMBL" id="KN294032">
    <property type="protein sequence ID" value="EEH39362.2"/>
    <property type="molecule type" value="Genomic_DNA"/>
</dbReference>
<dbReference type="KEGG" id="pbl:PAAG_08631"/>
<feature type="transmembrane region" description="Helical" evidence="5">
    <location>
        <begin position="293"/>
        <end position="315"/>
    </location>
</feature>
<dbReference type="AlphaFoldDB" id="C1HCZ0"/>
<dbReference type="Pfam" id="PF02544">
    <property type="entry name" value="Steroid_dh"/>
    <property type="match status" value="1"/>
</dbReference>
<evidence type="ECO:0000259" key="6">
    <source>
        <dbReference type="Pfam" id="PF02544"/>
    </source>
</evidence>
<dbReference type="OrthoDB" id="541710at2759"/>
<dbReference type="PANTHER" id="PTHR14624">
    <property type="entry name" value="DFG10 PROTEIN"/>
    <property type="match status" value="1"/>
</dbReference>
<dbReference type="GO" id="GO:0005789">
    <property type="term" value="C:endoplasmic reticulum membrane"/>
    <property type="evidence" value="ECO:0007669"/>
    <property type="project" value="UniProtKB-SubCell"/>
</dbReference>
<organism evidence="7 8">
    <name type="scientific">Paracoccidioides lutzii (strain ATCC MYA-826 / Pb01)</name>
    <name type="common">Paracoccidioides brasiliensis</name>
    <dbReference type="NCBI Taxonomy" id="502779"/>
    <lineage>
        <taxon>Eukaryota</taxon>
        <taxon>Fungi</taxon>
        <taxon>Dikarya</taxon>
        <taxon>Ascomycota</taxon>
        <taxon>Pezizomycotina</taxon>
        <taxon>Eurotiomycetes</taxon>
        <taxon>Eurotiomycetidae</taxon>
        <taxon>Onygenales</taxon>
        <taxon>Ajellomycetaceae</taxon>
        <taxon>Paracoccidioides</taxon>
    </lineage>
</organism>
<reference evidence="7 8" key="1">
    <citation type="journal article" date="2011" name="PLoS Genet.">
        <title>Comparative genomic analysis of human fungal pathogens causing paracoccidioidomycosis.</title>
        <authorList>
            <person name="Desjardins C.A."/>
            <person name="Champion M.D."/>
            <person name="Holder J.W."/>
            <person name="Muszewska A."/>
            <person name="Goldberg J."/>
            <person name="Bailao A.M."/>
            <person name="Brigido M.M."/>
            <person name="Ferreira M.E."/>
            <person name="Garcia A.M."/>
            <person name="Grynberg M."/>
            <person name="Gujja S."/>
            <person name="Heiman D.I."/>
            <person name="Henn M.R."/>
            <person name="Kodira C.D."/>
            <person name="Leon-Narvaez H."/>
            <person name="Longo L.V."/>
            <person name="Ma L.J."/>
            <person name="Malavazi I."/>
            <person name="Matsuo A.L."/>
            <person name="Morais F.V."/>
            <person name="Pereira M."/>
            <person name="Rodriguez-Brito S."/>
            <person name="Sakthikumar S."/>
            <person name="Salem-Izacc S.M."/>
            <person name="Sykes S.M."/>
            <person name="Teixeira M.M."/>
            <person name="Vallejo M.C."/>
            <person name="Walter M.E."/>
            <person name="Yandava C."/>
            <person name="Young S."/>
            <person name="Zeng Q."/>
            <person name="Zucker J."/>
            <person name="Felipe M.S."/>
            <person name="Goldman G.H."/>
            <person name="Haas B.J."/>
            <person name="McEwen J.G."/>
            <person name="Nino-Vega G."/>
            <person name="Puccia R."/>
            <person name="San-Blas G."/>
            <person name="Soares C.M."/>
            <person name="Birren B.W."/>
            <person name="Cuomo C.A."/>
        </authorList>
    </citation>
    <scope>NUCLEOTIDE SEQUENCE [LARGE SCALE GENOMIC DNA]</scope>
    <source>
        <strain evidence="8">ATCC MYA-826 / Pb01</strain>
    </source>
</reference>
<keyword evidence="2 5" id="KW-0812">Transmembrane</keyword>
<proteinExistence type="inferred from homology"/>
<comment type="subcellular location">
    <subcellularLocation>
        <location evidence="1">Endomembrane system</location>
        <topology evidence="1">Multi-pass membrane protein</topology>
    </subcellularLocation>
    <subcellularLocation>
        <location evidence="5">Endoplasmic reticulum membrane</location>
    </subcellularLocation>
</comment>
<feature type="transmembrane region" description="Helical" evidence="5">
    <location>
        <begin position="327"/>
        <end position="345"/>
    </location>
</feature>
<feature type="transmembrane region" description="Helical" evidence="5">
    <location>
        <begin position="254"/>
        <end position="272"/>
    </location>
</feature>
<evidence type="ECO:0000256" key="5">
    <source>
        <dbReference type="RuleBase" id="RU367081"/>
    </source>
</evidence>
<dbReference type="HOGENOM" id="CLU_044409_0_1_1"/>